<name>A0A644YVR5_9ZZZZ</name>
<sequence length="131" mass="15053">MNNCSYDRGEEMKELECDLCEQTCEHPQNICLARAELISDTTAQRIAETFKILGDPTRVRILQILLKRELCVCDIAAVLEMGQSAISHQLRVLRGARLVKYRREGKMAWYSIDDDHIASLLEQGLQHIEHK</sequence>
<evidence type="ECO:0000256" key="3">
    <source>
        <dbReference type="ARBA" id="ARBA00023163"/>
    </source>
</evidence>
<keyword evidence="1" id="KW-0805">Transcription regulation</keyword>
<protein>
    <submittedName>
        <fullName evidence="5">Transcriptional repressor SmtB</fullName>
    </submittedName>
</protein>
<dbReference type="PANTHER" id="PTHR43132">
    <property type="entry name" value="ARSENICAL RESISTANCE OPERON REPRESSOR ARSR-RELATED"/>
    <property type="match status" value="1"/>
</dbReference>
<feature type="domain" description="HTH arsR-type" evidence="4">
    <location>
        <begin position="38"/>
        <end position="131"/>
    </location>
</feature>
<reference evidence="5" key="1">
    <citation type="submission" date="2019-08" db="EMBL/GenBank/DDBJ databases">
        <authorList>
            <person name="Kucharzyk K."/>
            <person name="Murdoch R.W."/>
            <person name="Higgins S."/>
            <person name="Loffler F."/>
        </authorList>
    </citation>
    <scope>NUCLEOTIDE SEQUENCE</scope>
</reference>
<dbReference type="InterPro" id="IPR001845">
    <property type="entry name" value="HTH_ArsR_DNA-bd_dom"/>
</dbReference>
<dbReference type="InterPro" id="IPR051011">
    <property type="entry name" value="Metal_resp_trans_reg"/>
</dbReference>
<keyword evidence="2" id="KW-0238">DNA-binding</keyword>
<dbReference type="GO" id="GO:0003677">
    <property type="term" value="F:DNA binding"/>
    <property type="evidence" value="ECO:0007669"/>
    <property type="project" value="UniProtKB-KW"/>
</dbReference>
<evidence type="ECO:0000259" key="4">
    <source>
        <dbReference type="PROSITE" id="PS50987"/>
    </source>
</evidence>
<keyword evidence="3" id="KW-0804">Transcription</keyword>
<dbReference type="PANTHER" id="PTHR43132:SF6">
    <property type="entry name" value="HTH-TYPE TRANSCRIPTIONAL REPRESSOR CZRA"/>
    <property type="match status" value="1"/>
</dbReference>
<dbReference type="NCBIfam" id="NF033788">
    <property type="entry name" value="HTH_metalloreg"/>
    <property type="match status" value="1"/>
</dbReference>
<dbReference type="InterPro" id="IPR036388">
    <property type="entry name" value="WH-like_DNA-bd_sf"/>
</dbReference>
<evidence type="ECO:0000313" key="5">
    <source>
        <dbReference type="EMBL" id="MPM32675.1"/>
    </source>
</evidence>
<dbReference type="PRINTS" id="PR00778">
    <property type="entry name" value="HTHARSR"/>
</dbReference>
<gene>
    <name evidence="5" type="primary">ziaR_18</name>
    <name evidence="5" type="ORF">SDC9_79240</name>
</gene>
<dbReference type="SMART" id="SM00418">
    <property type="entry name" value="HTH_ARSR"/>
    <property type="match status" value="1"/>
</dbReference>
<dbReference type="GO" id="GO:0003700">
    <property type="term" value="F:DNA-binding transcription factor activity"/>
    <property type="evidence" value="ECO:0007669"/>
    <property type="project" value="InterPro"/>
</dbReference>
<dbReference type="PROSITE" id="PS50987">
    <property type="entry name" value="HTH_ARSR_2"/>
    <property type="match status" value="1"/>
</dbReference>
<comment type="caution">
    <text evidence="5">The sequence shown here is derived from an EMBL/GenBank/DDBJ whole genome shotgun (WGS) entry which is preliminary data.</text>
</comment>
<dbReference type="Gene3D" id="1.10.10.10">
    <property type="entry name" value="Winged helix-like DNA-binding domain superfamily/Winged helix DNA-binding domain"/>
    <property type="match status" value="1"/>
</dbReference>
<accession>A0A644YVR5</accession>
<dbReference type="SUPFAM" id="SSF46785">
    <property type="entry name" value="Winged helix' DNA-binding domain"/>
    <property type="match status" value="1"/>
</dbReference>
<dbReference type="InterPro" id="IPR011991">
    <property type="entry name" value="ArsR-like_HTH"/>
</dbReference>
<evidence type="ECO:0000256" key="1">
    <source>
        <dbReference type="ARBA" id="ARBA00023015"/>
    </source>
</evidence>
<dbReference type="InterPro" id="IPR036390">
    <property type="entry name" value="WH_DNA-bd_sf"/>
</dbReference>
<proteinExistence type="predicted"/>
<dbReference type="AlphaFoldDB" id="A0A644YVR5"/>
<organism evidence="5">
    <name type="scientific">bioreactor metagenome</name>
    <dbReference type="NCBI Taxonomy" id="1076179"/>
    <lineage>
        <taxon>unclassified sequences</taxon>
        <taxon>metagenomes</taxon>
        <taxon>ecological metagenomes</taxon>
    </lineage>
</organism>
<dbReference type="CDD" id="cd00090">
    <property type="entry name" value="HTH_ARSR"/>
    <property type="match status" value="1"/>
</dbReference>
<dbReference type="EMBL" id="VSSQ01006433">
    <property type="protein sequence ID" value="MPM32675.1"/>
    <property type="molecule type" value="Genomic_DNA"/>
</dbReference>
<dbReference type="Pfam" id="PF01022">
    <property type="entry name" value="HTH_5"/>
    <property type="match status" value="1"/>
</dbReference>
<evidence type="ECO:0000256" key="2">
    <source>
        <dbReference type="ARBA" id="ARBA00023125"/>
    </source>
</evidence>